<evidence type="ECO:0000256" key="9">
    <source>
        <dbReference type="ARBA" id="ARBA00032845"/>
    </source>
</evidence>
<keyword evidence="3" id="KW-0132">Cell division</keyword>
<dbReference type="InterPro" id="IPR010223">
    <property type="entry name" value="MinD"/>
</dbReference>
<dbReference type="RefSeq" id="WP_073555977.1">
    <property type="nucleotide sequence ID" value="NZ_MRCA01000006.1"/>
</dbReference>
<accession>A0A1U7GYR8</accession>
<evidence type="ECO:0000259" key="11">
    <source>
        <dbReference type="Pfam" id="PF01656"/>
    </source>
</evidence>
<dbReference type="Gene3D" id="3.40.50.300">
    <property type="entry name" value="P-loop containing nucleotide triphosphate hydrolases"/>
    <property type="match status" value="1"/>
</dbReference>
<evidence type="ECO:0000313" key="12">
    <source>
        <dbReference type="EMBL" id="OKH13573.1"/>
    </source>
</evidence>
<dbReference type="GO" id="GO:0016887">
    <property type="term" value="F:ATP hydrolysis activity"/>
    <property type="evidence" value="ECO:0007669"/>
    <property type="project" value="InterPro"/>
</dbReference>
<evidence type="ECO:0000256" key="5">
    <source>
        <dbReference type="ARBA" id="ARBA00022840"/>
    </source>
</evidence>
<dbReference type="InterPro" id="IPR050625">
    <property type="entry name" value="ParA/MinD_ATPase"/>
</dbReference>
<comment type="function">
    <text evidence="8">ATPase required for the correct placement of the division site. Cell division inhibitors MinC and MinD act in concert to form an inhibitor capable of blocking formation of the polar Z ring septums. Rapidly oscillates between the poles of the cell to destabilize FtsZ filaments that have formed before they mature into polar Z rings.</text>
</comment>
<feature type="binding site" evidence="10">
    <location>
        <begin position="11"/>
        <end position="18"/>
    </location>
    <ligand>
        <name>ATP</name>
        <dbReference type="ChEBI" id="CHEBI:30616"/>
    </ligand>
</feature>
<dbReference type="SUPFAM" id="SSF52540">
    <property type="entry name" value="P-loop containing nucleoside triphosphate hydrolases"/>
    <property type="match status" value="1"/>
</dbReference>
<keyword evidence="5 10" id="KW-0067">ATP-binding</keyword>
<dbReference type="Proteomes" id="UP000186391">
    <property type="component" value="Unassembled WGS sequence"/>
</dbReference>
<dbReference type="InterPro" id="IPR027417">
    <property type="entry name" value="P-loop_NTPase"/>
</dbReference>
<reference evidence="12 13" key="1">
    <citation type="submission" date="2016-11" db="EMBL/GenBank/DDBJ databases">
        <title>Draft Genome Sequences of Nine Cyanobacterial Strains from Diverse Habitats.</title>
        <authorList>
            <person name="Zhu T."/>
            <person name="Hou S."/>
            <person name="Lu X."/>
            <person name="Hess W.R."/>
        </authorList>
    </citation>
    <scope>NUCLEOTIDE SEQUENCE [LARGE SCALE GENOMIC DNA]</scope>
    <source>
        <strain evidence="12 13">NIES-592</strain>
    </source>
</reference>
<feature type="domain" description="CobQ/CobB/MinD/ParA nucleotide binding" evidence="11">
    <location>
        <begin position="5"/>
        <end position="217"/>
    </location>
</feature>
<dbReference type="InterPro" id="IPR002586">
    <property type="entry name" value="CobQ/CobB/MinD/ParA_Nub-bd_dom"/>
</dbReference>
<evidence type="ECO:0000256" key="4">
    <source>
        <dbReference type="ARBA" id="ARBA00022741"/>
    </source>
</evidence>
<organism evidence="12 13">
    <name type="scientific">Fischerella major NIES-592</name>
    <dbReference type="NCBI Taxonomy" id="210994"/>
    <lineage>
        <taxon>Bacteria</taxon>
        <taxon>Bacillati</taxon>
        <taxon>Cyanobacteriota</taxon>
        <taxon>Cyanophyceae</taxon>
        <taxon>Nostocales</taxon>
        <taxon>Hapalosiphonaceae</taxon>
        <taxon>Fischerella</taxon>
    </lineage>
</organism>
<evidence type="ECO:0000313" key="13">
    <source>
        <dbReference type="Proteomes" id="UP000186391"/>
    </source>
</evidence>
<comment type="caution">
    <text evidence="12">The sequence shown here is derived from an EMBL/GenBank/DDBJ whole genome shotgun (WGS) entry which is preliminary data.</text>
</comment>
<keyword evidence="7" id="KW-0131">Cell cycle</keyword>
<dbReference type="InterPro" id="IPR025501">
    <property type="entry name" value="MinD_FleN"/>
</dbReference>
<gene>
    <name evidence="12" type="ORF">NIES592_13165</name>
</gene>
<evidence type="ECO:0000256" key="6">
    <source>
        <dbReference type="ARBA" id="ARBA00023210"/>
    </source>
</evidence>
<dbReference type="GO" id="GO:0000917">
    <property type="term" value="P:division septum assembly"/>
    <property type="evidence" value="ECO:0007669"/>
    <property type="project" value="UniProtKB-KW"/>
</dbReference>
<evidence type="ECO:0000256" key="3">
    <source>
        <dbReference type="ARBA" id="ARBA00022618"/>
    </source>
</evidence>
<dbReference type="PANTHER" id="PTHR43384">
    <property type="entry name" value="SEPTUM SITE-DETERMINING PROTEIN MIND HOMOLOG, CHLOROPLASTIC-RELATED"/>
    <property type="match status" value="1"/>
</dbReference>
<dbReference type="GO" id="GO:0009898">
    <property type="term" value="C:cytoplasmic side of plasma membrane"/>
    <property type="evidence" value="ECO:0007669"/>
    <property type="project" value="TreeGrafter"/>
</dbReference>
<evidence type="ECO:0000256" key="10">
    <source>
        <dbReference type="PIRSR" id="PIRSR003092-1"/>
    </source>
</evidence>
<dbReference type="InterPro" id="IPR010224">
    <property type="entry name" value="MinD_archaea"/>
</dbReference>
<dbReference type="NCBIfam" id="TIGR01969">
    <property type="entry name" value="minD_arch"/>
    <property type="match status" value="1"/>
</dbReference>
<dbReference type="PANTHER" id="PTHR43384:SF6">
    <property type="entry name" value="SEPTUM SITE-DETERMINING PROTEIN MIND HOMOLOG, CHLOROPLASTIC"/>
    <property type="match status" value="1"/>
</dbReference>
<sequence>MTRIIVITSGKGGVGKTTITANLGIALAKMGYQVALVDADFELRNLDLLLGLEKRVIYSLFDVLAQECRLEQALIKDKRQPGLVLLPAGKKRNKESVTPEQIKSLLNDLAQKYQYVLIDSPAGIDTGFQNAIAAATEALVVTTPEISAVRDANRVISLLEAEKIKPIQLIINRVRPRMVRDLNMMSPEDVQELLAIPLIGSICEDERVIVSTNHGDPLVLGKNKSPAVVAFNQIAHSLGGEKVNKSLDVDLSNDRILDRGSTIDPTTDFISLYPYF</sequence>
<dbReference type="PIRSF" id="PIRSF003092">
    <property type="entry name" value="MinD"/>
    <property type="match status" value="1"/>
</dbReference>
<evidence type="ECO:0000256" key="2">
    <source>
        <dbReference type="ARBA" id="ARBA00016887"/>
    </source>
</evidence>
<dbReference type="AlphaFoldDB" id="A0A1U7GYR8"/>
<keyword evidence="13" id="KW-1185">Reference proteome</keyword>
<protein>
    <recommendedName>
        <fullName evidence="2">Septum site-determining protein MinD</fullName>
    </recommendedName>
    <alternativeName>
        <fullName evidence="9">Cell division inhibitor MinD</fullName>
    </alternativeName>
</protein>
<evidence type="ECO:0000256" key="7">
    <source>
        <dbReference type="ARBA" id="ARBA00023306"/>
    </source>
</evidence>
<dbReference type="GO" id="GO:0051782">
    <property type="term" value="P:negative regulation of cell division"/>
    <property type="evidence" value="ECO:0007669"/>
    <property type="project" value="TreeGrafter"/>
</dbReference>
<dbReference type="EMBL" id="MRCA01000006">
    <property type="protein sequence ID" value="OKH13573.1"/>
    <property type="molecule type" value="Genomic_DNA"/>
</dbReference>
<dbReference type="CDD" id="cd02036">
    <property type="entry name" value="MinD"/>
    <property type="match status" value="1"/>
</dbReference>
<dbReference type="GO" id="GO:0005829">
    <property type="term" value="C:cytosol"/>
    <property type="evidence" value="ECO:0007669"/>
    <property type="project" value="TreeGrafter"/>
</dbReference>
<dbReference type="OrthoDB" id="9773088at2"/>
<comment type="similarity">
    <text evidence="1">Belongs to the ParA family. MinD subfamily.</text>
</comment>
<evidence type="ECO:0000256" key="8">
    <source>
        <dbReference type="ARBA" id="ARBA00025436"/>
    </source>
</evidence>
<evidence type="ECO:0000256" key="1">
    <source>
        <dbReference type="ARBA" id="ARBA00010257"/>
    </source>
</evidence>
<proteinExistence type="inferred from homology"/>
<keyword evidence="6" id="KW-0717">Septation</keyword>
<dbReference type="Pfam" id="PF01656">
    <property type="entry name" value="CbiA"/>
    <property type="match status" value="1"/>
</dbReference>
<dbReference type="NCBIfam" id="TIGR01968">
    <property type="entry name" value="minD_bact"/>
    <property type="match status" value="1"/>
</dbReference>
<dbReference type="GO" id="GO:0005524">
    <property type="term" value="F:ATP binding"/>
    <property type="evidence" value="ECO:0007669"/>
    <property type="project" value="UniProtKB-KW"/>
</dbReference>
<keyword evidence="4 10" id="KW-0547">Nucleotide-binding</keyword>
<name>A0A1U7GYR8_9CYAN</name>